<accession>A0ABN9U7L7</accession>
<evidence type="ECO:0000313" key="2">
    <source>
        <dbReference type="Proteomes" id="UP001189429"/>
    </source>
</evidence>
<protein>
    <recommendedName>
        <fullName evidence="3">ISXO2-like transposase domain-containing protein</fullName>
    </recommendedName>
</protein>
<dbReference type="EMBL" id="CAUYUJ010015524">
    <property type="protein sequence ID" value="CAK0855141.1"/>
    <property type="molecule type" value="Genomic_DNA"/>
</dbReference>
<proteinExistence type="predicted"/>
<gene>
    <name evidence="1" type="ORF">PCOR1329_LOCUS45964</name>
</gene>
<reference evidence="1" key="1">
    <citation type="submission" date="2023-10" db="EMBL/GenBank/DDBJ databases">
        <authorList>
            <person name="Chen Y."/>
            <person name="Shah S."/>
            <person name="Dougan E. K."/>
            <person name="Thang M."/>
            <person name="Chan C."/>
        </authorList>
    </citation>
    <scope>NUCLEOTIDE SEQUENCE [LARGE SCALE GENOMIC DNA]</scope>
</reference>
<keyword evidence="2" id="KW-1185">Reference proteome</keyword>
<evidence type="ECO:0000313" key="1">
    <source>
        <dbReference type="EMBL" id="CAK0855141.1"/>
    </source>
</evidence>
<comment type="caution">
    <text evidence="1">The sequence shown here is derived from an EMBL/GenBank/DDBJ whole genome shotgun (WGS) entry which is preliminary data.</text>
</comment>
<evidence type="ECO:0008006" key="3">
    <source>
        <dbReference type="Google" id="ProtNLM"/>
    </source>
</evidence>
<name>A0ABN9U7L7_9DINO</name>
<organism evidence="1 2">
    <name type="scientific">Prorocentrum cordatum</name>
    <dbReference type="NCBI Taxonomy" id="2364126"/>
    <lineage>
        <taxon>Eukaryota</taxon>
        <taxon>Sar</taxon>
        <taxon>Alveolata</taxon>
        <taxon>Dinophyceae</taxon>
        <taxon>Prorocentrales</taxon>
        <taxon>Prorocentraceae</taxon>
        <taxon>Prorocentrum</taxon>
    </lineage>
</organism>
<sequence length="361" mass="40882">MCLALGTAPRPLRWGRKDRAARASCIKDFVKRPEKFVIDKLRRENSSPKWEGATCPHCGEGVLGPLKDHGEKKGGRGHRCSRSLCNRRMTPRSFHRIFSKGTVQSFSTLADQAAILFCAVAGCPQTTTRLLAQRNHKAVESIYGSLHGAQWADVEADEVDLGKMEDPAAGPRTATPVIWEQRGGIVQRGAPESLVLFRLQPKKTKRRAPGPGPIRKAGWAPLSKKWLKNRNVIFHTDGARSYKLKEQGVVHDWVVHKKKKAKVKGKWMWLKPSHSQKRYHDVPDPMKAGAKKRIWVKTGTQIIDGVWRELRRFVGKTKAVGSAHLMQKARSFQWAHWNRGKDLWHETGAMLQEAWAKKRGW</sequence>
<dbReference type="Proteomes" id="UP001189429">
    <property type="component" value="Unassembled WGS sequence"/>
</dbReference>